<dbReference type="PRINTS" id="PR00038">
    <property type="entry name" value="HTHLUXR"/>
</dbReference>
<dbReference type="InterPro" id="IPR016032">
    <property type="entry name" value="Sig_transdc_resp-reg_C-effctor"/>
</dbReference>
<keyword evidence="1 5" id="KW-0597">Phosphoprotein</keyword>
<dbReference type="SMART" id="SM00421">
    <property type="entry name" value="HTH_LUXR"/>
    <property type="match status" value="1"/>
</dbReference>
<dbReference type="CDD" id="cd17535">
    <property type="entry name" value="REC_NarL-like"/>
    <property type="match status" value="1"/>
</dbReference>
<dbReference type="InterPro" id="IPR058245">
    <property type="entry name" value="NreC/VraR/RcsB-like_REC"/>
</dbReference>
<sequence>MTAQASGNPAREDRPIGVVVIDDHPVFRMGMTALLNSLPGIAVIGQASSADHARQLFGLPGAGEADRRIERIGAAEVDVVLMDLDLGDGSGADLTRELLHTHPGLRVLVVTMHEDDDAVVASVRAGARGFLVKSAPPDSVERAVRAVAAGELILSPSVAAHALDYVVGGQRATRLPFPQLTPREREVLDLVAAGLDNTAIAARLSLSPKTVRNTIATVLAKLSLRDRSAAIVRARAEGLGGGADQVALRGSSGPAD</sequence>
<dbReference type="GO" id="GO:0000160">
    <property type="term" value="P:phosphorelay signal transduction system"/>
    <property type="evidence" value="ECO:0007669"/>
    <property type="project" value="InterPro"/>
</dbReference>
<evidence type="ECO:0000256" key="3">
    <source>
        <dbReference type="ARBA" id="ARBA00023125"/>
    </source>
</evidence>
<evidence type="ECO:0000256" key="4">
    <source>
        <dbReference type="ARBA" id="ARBA00023163"/>
    </source>
</evidence>
<dbReference type="InterPro" id="IPR011006">
    <property type="entry name" value="CheY-like_superfamily"/>
</dbReference>
<dbReference type="CDD" id="cd06170">
    <property type="entry name" value="LuxR_C_like"/>
    <property type="match status" value="1"/>
</dbReference>
<dbReference type="PANTHER" id="PTHR43214">
    <property type="entry name" value="TWO-COMPONENT RESPONSE REGULATOR"/>
    <property type="match status" value="1"/>
</dbReference>
<evidence type="ECO:0000313" key="8">
    <source>
        <dbReference type="EMBL" id="RBP72302.1"/>
    </source>
</evidence>
<dbReference type="EMBL" id="QNSB01000004">
    <property type="protein sequence ID" value="RBP72302.1"/>
    <property type="molecule type" value="Genomic_DNA"/>
</dbReference>
<comment type="caution">
    <text evidence="8">The sequence shown here is derived from an EMBL/GenBank/DDBJ whole genome shotgun (WGS) entry which is preliminary data.</text>
</comment>
<dbReference type="RefSeq" id="WP_113903832.1">
    <property type="nucleotide sequence ID" value="NZ_QNSB01000004.1"/>
</dbReference>
<keyword evidence="2" id="KW-0805">Transcription regulation</keyword>
<dbReference type="SUPFAM" id="SSF46894">
    <property type="entry name" value="C-terminal effector domain of the bipartite response regulators"/>
    <property type="match status" value="1"/>
</dbReference>
<dbReference type="AlphaFoldDB" id="A0A366IM04"/>
<evidence type="ECO:0000259" key="6">
    <source>
        <dbReference type="PROSITE" id="PS50043"/>
    </source>
</evidence>
<dbReference type="SUPFAM" id="SSF52172">
    <property type="entry name" value="CheY-like"/>
    <property type="match status" value="1"/>
</dbReference>
<name>A0A366IM04_9MICO</name>
<dbReference type="GO" id="GO:0006355">
    <property type="term" value="P:regulation of DNA-templated transcription"/>
    <property type="evidence" value="ECO:0007669"/>
    <property type="project" value="InterPro"/>
</dbReference>
<dbReference type="SMART" id="SM00448">
    <property type="entry name" value="REC"/>
    <property type="match status" value="1"/>
</dbReference>
<feature type="domain" description="Response regulatory" evidence="7">
    <location>
        <begin position="17"/>
        <end position="148"/>
    </location>
</feature>
<evidence type="ECO:0000256" key="5">
    <source>
        <dbReference type="PROSITE-ProRule" id="PRU00169"/>
    </source>
</evidence>
<dbReference type="PROSITE" id="PS50043">
    <property type="entry name" value="HTH_LUXR_2"/>
    <property type="match status" value="1"/>
</dbReference>
<evidence type="ECO:0000256" key="1">
    <source>
        <dbReference type="ARBA" id="ARBA00022553"/>
    </source>
</evidence>
<dbReference type="InterPro" id="IPR039420">
    <property type="entry name" value="WalR-like"/>
</dbReference>
<dbReference type="InterPro" id="IPR001789">
    <property type="entry name" value="Sig_transdc_resp-reg_receiver"/>
</dbReference>
<evidence type="ECO:0000256" key="2">
    <source>
        <dbReference type="ARBA" id="ARBA00023015"/>
    </source>
</evidence>
<feature type="modified residue" description="4-aspartylphosphate" evidence="5">
    <location>
        <position position="83"/>
    </location>
</feature>
<protein>
    <submittedName>
        <fullName evidence="8">LuxR family two component transcriptional regulator</fullName>
    </submittedName>
</protein>
<feature type="domain" description="HTH luxR-type" evidence="6">
    <location>
        <begin position="173"/>
        <end position="238"/>
    </location>
</feature>
<proteinExistence type="predicted"/>
<organism evidence="8 9">
    <name type="scientific">Brevibacterium celere</name>
    <dbReference type="NCBI Taxonomy" id="225845"/>
    <lineage>
        <taxon>Bacteria</taxon>
        <taxon>Bacillati</taxon>
        <taxon>Actinomycetota</taxon>
        <taxon>Actinomycetes</taxon>
        <taxon>Micrococcales</taxon>
        <taxon>Brevibacteriaceae</taxon>
        <taxon>Brevibacterium</taxon>
    </lineage>
</organism>
<dbReference type="GO" id="GO:0003677">
    <property type="term" value="F:DNA binding"/>
    <property type="evidence" value="ECO:0007669"/>
    <property type="project" value="UniProtKB-KW"/>
</dbReference>
<evidence type="ECO:0000313" key="9">
    <source>
        <dbReference type="Proteomes" id="UP000253509"/>
    </source>
</evidence>
<keyword evidence="4" id="KW-0804">Transcription</keyword>
<dbReference type="Gene3D" id="3.40.50.2300">
    <property type="match status" value="1"/>
</dbReference>
<dbReference type="Proteomes" id="UP000253509">
    <property type="component" value="Unassembled WGS sequence"/>
</dbReference>
<gene>
    <name evidence="8" type="ORF">DFO65_104260</name>
</gene>
<dbReference type="PROSITE" id="PS50110">
    <property type="entry name" value="RESPONSE_REGULATORY"/>
    <property type="match status" value="1"/>
</dbReference>
<reference evidence="8 9" key="1">
    <citation type="submission" date="2018-06" db="EMBL/GenBank/DDBJ databases">
        <title>Freshwater and sediment microbial communities from various areas in North America, analyzing microbe dynamics in response to fracking.</title>
        <authorList>
            <person name="Lamendella R."/>
        </authorList>
    </citation>
    <scope>NUCLEOTIDE SEQUENCE [LARGE SCALE GENOMIC DNA]</scope>
    <source>
        <strain evidence="8 9">3b_TX</strain>
    </source>
</reference>
<dbReference type="Pfam" id="PF00072">
    <property type="entry name" value="Response_reg"/>
    <property type="match status" value="1"/>
</dbReference>
<dbReference type="InterPro" id="IPR000792">
    <property type="entry name" value="Tscrpt_reg_LuxR_C"/>
</dbReference>
<dbReference type="PANTHER" id="PTHR43214:SF24">
    <property type="entry name" value="TRANSCRIPTIONAL REGULATORY PROTEIN NARL-RELATED"/>
    <property type="match status" value="1"/>
</dbReference>
<keyword evidence="3" id="KW-0238">DNA-binding</keyword>
<evidence type="ECO:0000259" key="7">
    <source>
        <dbReference type="PROSITE" id="PS50110"/>
    </source>
</evidence>
<accession>A0A366IM04</accession>
<dbReference type="Pfam" id="PF00196">
    <property type="entry name" value="GerE"/>
    <property type="match status" value="1"/>
</dbReference>
<keyword evidence="9" id="KW-1185">Reference proteome</keyword>